<protein>
    <submittedName>
        <fullName evidence="1">Uncharacterized protein</fullName>
    </submittedName>
</protein>
<dbReference type="AlphaFoldDB" id="A0A930DM05"/>
<evidence type="ECO:0000313" key="1">
    <source>
        <dbReference type="EMBL" id="MBF1273636.1"/>
    </source>
</evidence>
<dbReference type="Proteomes" id="UP000775770">
    <property type="component" value="Unassembled WGS sequence"/>
</dbReference>
<evidence type="ECO:0000313" key="2">
    <source>
        <dbReference type="Proteomes" id="UP000775770"/>
    </source>
</evidence>
<dbReference type="EMBL" id="JABZRA010000202">
    <property type="protein sequence ID" value="MBF1273636.1"/>
    <property type="molecule type" value="Genomic_DNA"/>
</dbReference>
<organism evidence="1 2">
    <name type="scientific">Oribacterium sinus</name>
    <dbReference type="NCBI Taxonomy" id="237576"/>
    <lineage>
        <taxon>Bacteria</taxon>
        <taxon>Bacillati</taxon>
        <taxon>Bacillota</taxon>
        <taxon>Clostridia</taxon>
        <taxon>Lachnospirales</taxon>
        <taxon>Lachnospiraceae</taxon>
        <taxon>Oribacterium</taxon>
    </lineage>
</organism>
<comment type="caution">
    <text evidence="1">The sequence shown here is derived from an EMBL/GenBank/DDBJ whole genome shotgun (WGS) entry which is preliminary data.</text>
</comment>
<name>A0A930DM05_9FIRM</name>
<reference evidence="1" key="1">
    <citation type="submission" date="2020-04" db="EMBL/GenBank/DDBJ databases">
        <title>Deep metagenomics examines the oral microbiome during advanced dental caries in children, revealing novel taxa and co-occurrences with host molecules.</title>
        <authorList>
            <person name="Baker J.L."/>
            <person name="Morton J.T."/>
            <person name="Dinis M."/>
            <person name="Alvarez R."/>
            <person name="Tran N.C."/>
            <person name="Knight R."/>
            <person name="Edlund A."/>
        </authorList>
    </citation>
    <scope>NUCLEOTIDE SEQUENCE</scope>
    <source>
        <strain evidence="1">JCVI_38_bin.19</strain>
    </source>
</reference>
<dbReference type="RefSeq" id="WP_304073394.1">
    <property type="nucleotide sequence ID" value="NZ_JABZRA010000202.1"/>
</dbReference>
<proteinExistence type="predicted"/>
<accession>A0A930DM05</accession>
<sequence length="351" mass="39773">MAALKLSLIQKYKPENAYTYVYSTGFLSGERALTQGAETIEEENAFFSHARPEQRVRALILTRKEEAPGAYSVLVLSETGIQEIELGEDFLDRENDPVLFSYRDSFGVIKAKKEIVYFTGDFSSPEIIPIKNGFLPFSKVLSDNARERYFQTVSDGRLVPVCFEKDVYYGLSRCFALLDFDPVKKEAKWKCFSEIEKNAFTHHDNRTKDAPKIDSLKMANDVLYAYTSGESTGSVNKWGMDYYALAQISPEGKVREKLLESEQLKAGGKKSGVNGIFTHSDYLILTPLFNNDDWKGKQKLFSLSKREYTDVIMPRGMTKHSLHNICGELCLTALYDRGLKEIGLCKIEGIE</sequence>
<gene>
    <name evidence="1" type="ORF">HXM90_09550</name>
</gene>